<dbReference type="PANTHER" id="PTHR33705">
    <property type="entry name" value="PHOSPHOCARRIER PROTEIN HPR"/>
    <property type="match status" value="1"/>
</dbReference>
<name>A0ABS5FX16_9BRAD</name>
<evidence type="ECO:0000256" key="5">
    <source>
        <dbReference type="ARBA" id="ARBA00033055"/>
    </source>
</evidence>
<evidence type="ECO:0000256" key="4">
    <source>
        <dbReference type="ARBA" id="ARBA00022597"/>
    </source>
</evidence>
<evidence type="ECO:0000256" key="2">
    <source>
        <dbReference type="ARBA" id="ARBA00020422"/>
    </source>
</evidence>
<evidence type="ECO:0000259" key="6">
    <source>
        <dbReference type="PROSITE" id="PS51350"/>
    </source>
</evidence>
<evidence type="ECO:0000313" key="8">
    <source>
        <dbReference type="Proteomes" id="UP001315278"/>
    </source>
</evidence>
<dbReference type="Proteomes" id="UP001315278">
    <property type="component" value="Unassembled WGS sequence"/>
</dbReference>
<accession>A0ABS5FX16</accession>
<dbReference type="Pfam" id="PF00381">
    <property type="entry name" value="PTS-HPr"/>
    <property type="match status" value="1"/>
</dbReference>
<comment type="function">
    <text evidence="1">General (non sugar-specific) component of the phosphoenolpyruvate-dependent sugar phosphotransferase system (sugar PTS). This major carbohydrate active-transport system catalyzes the phosphorylation of incoming sugar substrates concomitantly with their translocation across the cell membrane. The phosphoryl group from phosphoenolpyruvate (PEP) is transferred to the phosphoryl carrier protein HPr by enzyme I. Phospho-HPr then transfers it to the PTS EIIA domain.</text>
</comment>
<dbReference type="PROSITE" id="PS51350">
    <property type="entry name" value="PTS_HPR_DOM"/>
    <property type="match status" value="1"/>
</dbReference>
<gene>
    <name evidence="7" type="ORF">JQ615_39140</name>
</gene>
<keyword evidence="3" id="KW-0813">Transport</keyword>
<keyword evidence="8" id="KW-1185">Reference proteome</keyword>
<dbReference type="SUPFAM" id="SSF55594">
    <property type="entry name" value="HPr-like"/>
    <property type="match status" value="1"/>
</dbReference>
<proteinExistence type="predicted"/>
<dbReference type="InterPro" id="IPR050399">
    <property type="entry name" value="HPr"/>
</dbReference>
<organism evidence="7 8">
    <name type="scientific">Bradyrhizobium jicamae</name>
    <dbReference type="NCBI Taxonomy" id="280332"/>
    <lineage>
        <taxon>Bacteria</taxon>
        <taxon>Pseudomonadati</taxon>
        <taxon>Pseudomonadota</taxon>
        <taxon>Alphaproteobacteria</taxon>
        <taxon>Hyphomicrobiales</taxon>
        <taxon>Nitrobacteraceae</taxon>
        <taxon>Bradyrhizobium</taxon>
    </lineage>
</organism>
<dbReference type="Gene3D" id="3.30.1340.10">
    <property type="entry name" value="HPr-like"/>
    <property type="match status" value="1"/>
</dbReference>
<dbReference type="CDD" id="cd00367">
    <property type="entry name" value="PTS-HPr_like"/>
    <property type="match status" value="1"/>
</dbReference>
<evidence type="ECO:0000256" key="1">
    <source>
        <dbReference type="ARBA" id="ARBA00003681"/>
    </source>
</evidence>
<evidence type="ECO:0000313" key="7">
    <source>
        <dbReference type="EMBL" id="MBR0801381.1"/>
    </source>
</evidence>
<dbReference type="InterPro" id="IPR035895">
    <property type="entry name" value="HPr-like_sf"/>
</dbReference>
<sequence length="104" mass="10921">MTMLETSQADEQTFAGSVRLVHAVGMHARPAVKLTKLAKKFQAQVSVRVADAPEWINAKSVAKIMAMRAAHGSTIEIKASGSDAEAAVAALVDLIATDFPDGNS</sequence>
<dbReference type="InterPro" id="IPR000032">
    <property type="entry name" value="HPr-like"/>
</dbReference>
<evidence type="ECO:0000256" key="3">
    <source>
        <dbReference type="ARBA" id="ARBA00022448"/>
    </source>
</evidence>
<dbReference type="InterPro" id="IPR001020">
    <property type="entry name" value="PTS_HPr_His_P_site"/>
</dbReference>
<reference evidence="8" key="1">
    <citation type="journal article" date="2021" name="ISME J.">
        <title>Evolutionary origin and ecological implication of a unique nif island in free-living Bradyrhizobium lineages.</title>
        <authorList>
            <person name="Tao J."/>
        </authorList>
    </citation>
    <scope>NUCLEOTIDE SEQUENCE [LARGE SCALE GENOMIC DNA]</scope>
    <source>
        <strain evidence="8">SZCCT0434</strain>
    </source>
</reference>
<comment type="caution">
    <text evidence="7">The sequence shown here is derived from an EMBL/GenBank/DDBJ whole genome shotgun (WGS) entry which is preliminary data.</text>
</comment>
<dbReference type="PROSITE" id="PS00369">
    <property type="entry name" value="PTS_HPR_HIS"/>
    <property type="match status" value="1"/>
</dbReference>
<feature type="domain" description="HPr" evidence="6">
    <location>
        <begin position="13"/>
        <end position="102"/>
    </location>
</feature>
<dbReference type="NCBIfam" id="TIGR01003">
    <property type="entry name" value="PTS_HPr_family"/>
    <property type="match status" value="1"/>
</dbReference>
<keyword evidence="4" id="KW-0762">Sugar transport</keyword>
<dbReference type="EMBL" id="JAFCJH010000080">
    <property type="protein sequence ID" value="MBR0801381.1"/>
    <property type="molecule type" value="Genomic_DNA"/>
</dbReference>
<dbReference type="PRINTS" id="PR00107">
    <property type="entry name" value="PHOSPHOCPHPR"/>
</dbReference>
<dbReference type="PANTHER" id="PTHR33705:SF1">
    <property type="entry name" value="PHOSPHOCARRIER PROTEIN HPR"/>
    <property type="match status" value="1"/>
</dbReference>
<protein>
    <recommendedName>
        <fullName evidence="2">Phosphocarrier protein HPr</fullName>
    </recommendedName>
    <alternativeName>
        <fullName evidence="5">Histidine-containing protein</fullName>
    </alternativeName>
</protein>